<feature type="transmembrane region" description="Helical" evidence="7">
    <location>
        <begin position="249"/>
        <end position="271"/>
    </location>
</feature>
<evidence type="ECO:0000256" key="7">
    <source>
        <dbReference type="SAM" id="Phobius"/>
    </source>
</evidence>
<evidence type="ECO:0000313" key="8">
    <source>
        <dbReference type="EMBL" id="MCL6423920.1"/>
    </source>
</evidence>
<evidence type="ECO:0000256" key="5">
    <source>
        <dbReference type="ARBA" id="ARBA00023136"/>
    </source>
</evidence>
<name>A0ABT0R2C4_9MICO</name>
<dbReference type="PANTHER" id="PTHR30213">
    <property type="entry name" value="INNER MEMBRANE PROTEIN YHJD"/>
    <property type="match status" value="1"/>
</dbReference>
<protein>
    <submittedName>
        <fullName evidence="8">YihY/virulence factor BrkB family protein</fullName>
    </submittedName>
</protein>
<accession>A0ABT0R2C4</accession>
<feature type="compositionally biased region" description="Basic and acidic residues" evidence="6">
    <location>
        <begin position="11"/>
        <end position="20"/>
    </location>
</feature>
<comment type="subcellular location">
    <subcellularLocation>
        <location evidence="1">Cell membrane</location>
        <topology evidence="1">Multi-pass membrane protein</topology>
    </subcellularLocation>
</comment>
<gene>
    <name evidence="8" type="ORF">Bequi_11115</name>
</gene>
<dbReference type="Pfam" id="PF03631">
    <property type="entry name" value="Virul_fac_BrkB"/>
    <property type="match status" value="1"/>
</dbReference>
<keyword evidence="4 7" id="KW-1133">Transmembrane helix</keyword>
<feature type="region of interest" description="Disordered" evidence="6">
    <location>
        <begin position="1"/>
        <end position="20"/>
    </location>
</feature>
<feature type="transmembrane region" description="Helical" evidence="7">
    <location>
        <begin position="191"/>
        <end position="210"/>
    </location>
</feature>
<dbReference type="NCBIfam" id="TIGR00765">
    <property type="entry name" value="yihY_not_rbn"/>
    <property type="match status" value="1"/>
</dbReference>
<evidence type="ECO:0000256" key="4">
    <source>
        <dbReference type="ARBA" id="ARBA00022989"/>
    </source>
</evidence>
<proteinExistence type="predicted"/>
<evidence type="ECO:0000256" key="1">
    <source>
        <dbReference type="ARBA" id="ARBA00004651"/>
    </source>
</evidence>
<feature type="transmembrane region" description="Helical" evidence="7">
    <location>
        <begin position="121"/>
        <end position="142"/>
    </location>
</feature>
<feature type="transmembrane region" description="Helical" evidence="7">
    <location>
        <begin position="283"/>
        <end position="305"/>
    </location>
</feature>
<evidence type="ECO:0000256" key="2">
    <source>
        <dbReference type="ARBA" id="ARBA00022475"/>
    </source>
</evidence>
<keyword evidence="9" id="KW-1185">Reference proteome</keyword>
<keyword evidence="2" id="KW-1003">Cell membrane</keyword>
<feature type="region of interest" description="Disordered" evidence="6">
    <location>
        <begin position="365"/>
        <end position="426"/>
    </location>
</feature>
<feature type="compositionally biased region" description="Polar residues" evidence="6">
    <location>
        <begin position="1"/>
        <end position="10"/>
    </location>
</feature>
<comment type="caution">
    <text evidence="8">The sequence shown here is derived from an EMBL/GenBank/DDBJ whole genome shotgun (WGS) entry which is preliminary data.</text>
</comment>
<organism evidence="8 9">
    <name type="scientific">Brachybacterium equifaecis</name>
    <dbReference type="NCBI Taxonomy" id="2910770"/>
    <lineage>
        <taxon>Bacteria</taxon>
        <taxon>Bacillati</taxon>
        <taxon>Actinomycetota</taxon>
        <taxon>Actinomycetes</taxon>
        <taxon>Micrococcales</taxon>
        <taxon>Dermabacteraceae</taxon>
        <taxon>Brachybacterium</taxon>
    </lineage>
</organism>
<evidence type="ECO:0000256" key="6">
    <source>
        <dbReference type="SAM" id="MobiDB-lite"/>
    </source>
</evidence>
<dbReference type="EMBL" id="JAKNCJ010000006">
    <property type="protein sequence ID" value="MCL6423920.1"/>
    <property type="molecule type" value="Genomic_DNA"/>
</dbReference>
<feature type="transmembrane region" description="Helical" evidence="7">
    <location>
        <begin position="51"/>
        <end position="74"/>
    </location>
</feature>
<evidence type="ECO:0000256" key="3">
    <source>
        <dbReference type="ARBA" id="ARBA00022692"/>
    </source>
</evidence>
<dbReference type="RefSeq" id="WP_249738000.1">
    <property type="nucleotide sequence ID" value="NZ_JAKNCJ010000006.1"/>
</dbReference>
<reference evidence="8" key="1">
    <citation type="submission" date="2022-02" db="EMBL/GenBank/DDBJ databases">
        <authorList>
            <person name="Lee M."/>
            <person name="Kim S.-J."/>
            <person name="Jung M.-Y."/>
        </authorList>
    </citation>
    <scope>NUCLEOTIDE SEQUENCE</scope>
    <source>
        <strain evidence="8">JHP9</strain>
    </source>
</reference>
<feature type="transmembrane region" description="Helical" evidence="7">
    <location>
        <begin position="216"/>
        <end position="237"/>
    </location>
</feature>
<evidence type="ECO:0000313" key="9">
    <source>
        <dbReference type="Proteomes" id="UP001203761"/>
    </source>
</evidence>
<keyword evidence="5 7" id="KW-0472">Membrane</keyword>
<dbReference type="PANTHER" id="PTHR30213:SF0">
    <property type="entry name" value="UPF0761 MEMBRANE PROTEIN YIHY"/>
    <property type="match status" value="1"/>
</dbReference>
<keyword evidence="3 7" id="KW-0812">Transmembrane</keyword>
<dbReference type="InterPro" id="IPR017039">
    <property type="entry name" value="Virul_fac_BrkB"/>
</dbReference>
<sequence length="426" mass="45342">MATPATQTTSADEKSKEAQKEKLSGRTWKYMAKRVLAEFGRDAGTDQAAGLTYFMVLSLAPTLLAVFSLITLVLSDITDQLAALITEAVMRSGVASSMSDPETVVKSTLDSLMGSTGGGTIALIIGVATALWSASAYVKAYSRVSNQMYDVPEGRGFVKLNLTMLLVTLAIVISLVLVAISLLLSESIANSLLAPIAGPLGLTGLVSFLTESFLPIWAWVKWPVIVALLFVVVSLLYWAAPNLKKPFRLVSPGGIFAILGIGVAAVALAIYMSTFASYSSYGAIGSIMAILFALWVINIVIIMGAEVDAEYERAKELEAGRPAEDSLTIPLREEKGAEKKEAKYEKIVDEARDIRLSNLTRDQASYTGTGARLGADRDTGSSPAPATRTPVEELGNPTPTSSEIPPAEAVPNGELPDAHDPRRRKG</sequence>
<feature type="transmembrane region" description="Helical" evidence="7">
    <location>
        <begin position="162"/>
        <end position="184"/>
    </location>
</feature>
<dbReference type="Proteomes" id="UP001203761">
    <property type="component" value="Unassembled WGS sequence"/>
</dbReference>